<keyword evidence="1" id="KW-0808">Transferase</keyword>
<gene>
    <name evidence="1" type="ORF">CGI_10004439</name>
</gene>
<dbReference type="HOGENOM" id="CLU_708337_0_0_1"/>
<name>K1PXM8_MAGGI</name>
<dbReference type="GO" id="GO:0003964">
    <property type="term" value="F:RNA-directed DNA polymerase activity"/>
    <property type="evidence" value="ECO:0007669"/>
    <property type="project" value="UniProtKB-KW"/>
</dbReference>
<dbReference type="InParanoid" id="K1PXM8"/>
<proteinExistence type="predicted"/>
<dbReference type="EMBL" id="JH816851">
    <property type="protein sequence ID" value="EKC21180.1"/>
    <property type="molecule type" value="Genomic_DNA"/>
</dbReference>
<accession>K1PXM8</accession>
<dbReference type="PANTHER" id="PTHR33332">
    <property type="entry name" value="REVERSE TRANSCRIPTASE DOMAIN-CONTAINING PROTEIN"/>
    <property type="match status" value="1"/>
</dbReference>
<evidence type="ECO:0000313" key="1">
    <source>
        <dbReference type="EMBL" id="EKC21180.1"/>
    </source>
</evidence>
<protein>
    <submittedName>
        <fullName evidence="1">Putative RNA-directed DNA polymerase from transposon BS</fullName>
    </submittedName>
</protein>
<organism evidence="1">
    <name type="scientific">Magallana gigas</name>
    <name type="common">Pacific oyster</name>
    <name type="synonym">Crassostrea gigas</name>
    <dbReference type="NCBI Taxonomy" id="29159"/>
    <lineage>
        <taxon>Eukaryota</taxon>
        <taxon>Metazoa</taxon>
        <taxon>Spiralia</taxon>
        <taxon>Lophotrochozoa</taxon>
        <taxon>Mollusca</taxon>
        <taxon>Bivalvia</taxon>
        <taxon>Autobranchia</taxon>
        <taxon>Pteriomorphia</taxon>
        <taxon>Ostreida</taxon>
        <taxon>Ostreoidea</taxon>
        <taxon>Ostreidae</taxon>
        <taxon>Magallana</taxon>
    </lineage>
</organism>
<keyword evidence="1" id="KW-0548">Nucleotidyltransferase</keyword>
<dbReference type="AlphaFoldDB" id="K1PXM8"/>
<keyword evidence="1" id="KW-0695">RNA-directed DNA polymerase</keyword>
<reference evidence="1" key="1">
    <citation type="journal article" date="2012" name="Nature">
        <title>The oyster genome reveals stress adaptation and complexity of shell formation.</title>
        <authorList>
            <person name="Zhang G."/>
            <person name="Fang X."/>
            <person name="Guo X."/>
            <person name="Li L."/>
            <person name="Luo R."/>
            <person name="Xu F."/>
            <person name="Yang P."/>
            <person name="Zhang L."/>
            <person name="Wang X."/>
            <person name="Qi H."/>
            <person name="Xiong Z."/>
            <person name="Que H."/>
            <person name="Xie Y."/>
            <person name="Holland P.W."/>
            <person name="Paps J."/>
            <person name="Zhu Y."/>
            <person name="Wu F."/>
            <person name="Chen Y."/>
            <person name="Wang J."/>
            <person name="Peng C."/>
            <person name="Meng J."/>
            <person name="Yang L."/>
            <person name="Liu J."/>
            <person name="Wen B."/>
            <person name="Zhang N."/>
            <person name="Huang Z."/>
            <person name="Zhu Q."/>
            <person name="Feng Y."/>
            <person name="Mount A."/>
            <person name="Hedgecock D."/>
            <person name="Xu Z."/>
            <person name="Liu Y."/>
            <person name="Domazet-Loso T."/>
            <person name="Du Y."/>
            <person name="Sun X."/>
            <person name="Zhang S."/>
            <person name="Liu B."/>
            <person name="Cheng P."/>
            <person name="Jiang X."/>
            <person name="Li J."/>
            <person name="Fan D."/>
            <person name="Wang W."/>
            <person name="Fu W."/>
            <person name="Wang T."/>
            <person name="Wang B."/>
            <person name="Zhang J."/>
            <person name="Peng Z."/>
            <person name="Li Y."/>
            <person name="Li N."/>
            <person name="Wang J."/>
            <person name="Chen M."/>
            <person name="He Y."/>
            <person name="Tan F."/>
            <person name="Song X."/>
            <person name="Zheng Q."/>
            <person name="Huang R."/>
            <person name="Yang H."/>
            <person name="Du X."/>
            <person name="Chen L."/>
            <person name="Yang M."/>
            <person name="Gaffney P.M."/>
            <person name="Wang S."/>
            <person name="Luo L."/>
            <person name="She Z."/>
            <person name="Ming Y."/>
            <person name="Huang W."/>
            <person name="Zhang S."/>
            <person name="Huang B."/>
            <person name="Zhang Y."/>
            <person name="Qu T."/>
            <person name="Ni P."/>
            <person name="Miao G."/>
            <person name="Wang J."/>
            <person name="Wang Q."/>
            <person name="Steinberg C.E."/>
            <person name="Wang H."/>
            <person name="Li N."/>
            <person name="Qian L."/>
            <person name="Zhang G."/>
            <person name="Li Y."/>
            <person name="Yang H."/>
            <person name="Liu X."/>
            <person name="Wang J."/>
            <person name="Yin Y."/>
            <person name="Wang J."/>
        </authorList>
    </citation>
    <scope>NUCLEOTIDE SEQUENCE [LARGE SCALE GENOMIC DNA]</scope>
    <source>
        <strain evidence="1">05x7-T-G4-1.051#20</strain>
    </source>
</reference>
<sequence>MLSLCRLFADDSSLQYSSNNILNIEYILTHDLKILESWSKKWLLKFNSSKTKVVFFTKKHNSVLPKLFFEGDRLEFVSTHRHLGLLLSQNLSWSEYIDGIVNYAYKKLGLLKKLKYKLGREHLSKLYISFIRPTLEYASIVWDGCSVHDADKLEKVQLCAARIVTGLPIFVPREALYLETGWEILQTRRYIAKMKTMFKFNMGSLPDYLCDIIPNKRENISRYNTRNKDQFNVPKCRLDLLNKSFVPNAVNQWNSLNIEARTATSINLFCKHMPKVTKPPIYFSFGKRCTNIIHTKLRHNCVLNYDHCKRNIINNPLCLCGKTEDVYHFFFSCKKYSRARNNMFDQLFMLDLVNIDTDLLLYGNNNLPLHINKSIFASVQKFIDESLRFK</sequence>